<gene>
    <name evidence="1" type="ORF">A2401_03045</name>
</gene>
<organism evidence="1 2">
    <name type="scientific">Candidatus Staskawiczbacteria bacterium RIFOXYC1_FULL_38_18</name>
    <dbReference type="NCBI Taxonomy" id="1802229"/>
    <lineage>
        <taxon>Bacteria</taxon>
        <taxon>Candidatus Staskawicziibacteriota</taxon>
    </lineage>
</organism>
<dbReference type="STRING" id="1802229.A2401_03045"/>
<evidence type="ECO:0000313" key="1">
    <source>
        <dbReference type="EMBL" id="OGZ85058.1"/>
    </source>
</evidence>
<accession>A0A1G2JFM2</accession>
<dbReference type="AlphaFoldDB" id="A0A1G2JFM2"/>
<sequence>MVDKCQKIIIPTRPHADVIVGIFLLIKFGQKLYSGVKDALVEIWQELPVGDTSLSLEEKGVLLLDVGGGKFDHHNTGKNLAQLIAENLEISTNPTIAKLLAYAERDDKHGLGTLSNDPLDKAFGLSGLIASLNKTVENPKIVIESILPLLEAHLTEEKRRVEELPQEFEKKLNNGQAEVFEIKQSGKNLKVVVLESDNLSMAGWIKSSIGLKADVVCQKKSSGFVNILTKPFKKVDLRWTAAYLRSAECELKDIKTKYSTFDLMSHGKLPEISEWYYDNATNSVLNGGASPKGILPTTIPLETIKNILKESLSQELPRQTS</sequence>
<name>A0A1G2JFM2_9BACT</name>
<dbReference type="Proteomes" id="UP000177751">
    <property type="component" value="Unassembled WGS sequence"/>
</dbReference>
<proteinExistence type="predicted"/>
<evidence type="ECO:0000313" key="2">
    <source>
        <dbReference type="Proteomes" id="UP000177751"/>
    </source>
</evidence>
<dbReference type="EMBL" id="MHPP01000006">
    <property type="protein sequence ID" value="OGZ85058.1"/>
    <property type="molecule type" value="Genomic_DNA"/>
</dbReference>
<protein>
    <submittedName>
        <fullName evidence="1">Uncharacterized protein</fullName>
    </submittedName>
</protein>
<comment type="caution">
    <text evidence="1">The sequence shown here is derived from an EMBL/GenBank/DDBJ whole genome shotgun (WGS) entry which is preliminary data.</text>
</comment>
<reference evidence="1 2" key="1">
    <citation type="journal article" date="2016" name="Nat. Commun.">
        <title>Thousands of microbial genomes shed light on interconnected biogeochemical processes in an aquifer system.</title>
        <authorList>
            <person name="Anantharaman K."/>
            <person name="Brown C.T."/>
            <person name="Hug L.A."/>
            <person name="Sharon I."/>
            <person name="Castelle C.J."/>
            <person name="Probst A.J."/>
            <person name="Thomas B.C."/>
            <person name="Singh A."/>
            <person name="Wilkins M.J."/>
            <person name="Karaoz U."/>
            <person name="Brodie E.L."/>
            <person name="Williams K.H."/>
            <person name="Hubbard S.S."/>
            <person name="Banfield J.F."/>
        </authorList>
    </citation>
    <scope>NUCLEOTIDE SEQUENCE [LARGE SCALE GENOMIC DNA]</scope>
</reference>